<dbReference type="InterPro" id="IPR058792">
    <property type="entry name" value="Beta-barrel_RND_2"/>
</dbReference>
<feature type="domain" description="CzcB-like barrel-sandwich hybrid" evidence="4">
    <location>
        <begin position="67"/>
        <end position="198"/>
    </location>
</feature>
<dbReference type="PROSITE" id="PS51257">
    <property type="entry name" value="PROKAR_LIPOPROTEIN"/>
    <property type="match status" value="1"/>
</dbReference>
<dbReference type="InterPro" id="IPR058647">
    <property type="entry name" value="BSH_CzcB-like"/>
</dbReference>
<dbReference type="AlphaFoldDB" id="A0A7K1Y663"/>
<gene>
    <name evidence="6" type="ORF">GS399_00925</name>
</gene>
<dbReference type="RefSeq" id="WP_160842628.1">
    <property type="nucleotide sequence ID" value="NZ_WVHT01000001.1"/>
</dbReference>
<evidence type="ECO:0000313" key="6">
    <source>
        <dbReference type="EMBL" id="MXV49518.1"/>
    </source>
</evidence>
<dbReference type="Gene3D" id="2.40.50.100">
    <property type="match status" value="1"/>
</dbReference>
<feature type="domain" description="CusB-like beta-barrel" evidence="3">
    <location>
        <begin position="219"/>
        <end position="290"/>
    </location>
</feature>
<evidence type="ECO:0000313" key="7">
    <source>
        <dbReference type="Proteomes" id="UP000466586"/>
    </source>
</evidence>
<dbReference type="FunFam" id="2.40.30.170:FF:000010">
    <property type="entry name" value="Efflux RND transporter periplasmic adaptor subunit"/>
    <property type="match status" value="1"/>
</dbReference>
<comment type="caution">
    <text evidence="6">The sequence shown here is derived from an EMBL/GenBank/DDBJ whole genome shotgun (WGS) entry which is preliminary data.</text>
</comment>
<reference evidence="6 7" key="1">
    <citation type="submission" date="2019-11" db="EMBL/GenBank/DDBJ databases">
        <title>Pedobacter sp. HMF7647 Genome sequencing and assembly.</title>
        <authorList>
            <person name="Kang H."/>
            <person name="Kim H."/>
            <person name="Joh K."/>
        </authorList>
    </citation>
    <scope>NUCLEOTIDE SEQUENCE [LARGE SCALE GENOMIC DNA]</scope>
    <source>
        <strain evidence="6 7">HMF7647</strain>
    </source>
</reference>
<dbReference type="Proteomes" id="UP000466586">
    <property type="component" value="Unassembled WGS sequence"/>
</dbReference>
<dbReference type="Gene3D" id="1.10.287.470">
    <property type="entry name" value="Helix hairpin bin"/>
    <property type="match status" value="1"/>
</dbReference>
<evidence type="ECO:0000259" key="3">
    <source>
        <dbReference type="Pfam" id="PF25954"/>
    </source>
</evidence>
<dbReference type="InterPro" id="IPR006143">
    <property type="entry name" value="RND_pump_MFP"/>
</dbReference>
<accession>A0A7K1Y663</accession>
<feature type="chain" id="PRO_5029529149" evidence="2">
    <location>
        <begin position="24"/>
        <end position="373"/>
    </location>
</feature>
<feature type="signal peptide" evidence="2">
    <location>
        <begin position="1"/>
        <end position="23"/>
    </location>
</feature>
<dbReference type="SUPFAM" id="SSF111369">
    <property type="entry name" value="HlyD-like secretion proteins"/>
    <property type="match status" value="1"/>
</dbReference>
<dbReference type="NCBIfam" id="TIGR01730">
    <property type="entry name" value="RND_mfp"/>
    <property type="match status" value="1"/>
</dbReference>
<dbReference type="PANTHER" id="PTHR30469">
    <property type="entry name" value="MULTIDRUG RESISTANCE PROTEIN MDTA"/>
    <property type="match status" value="1"/>
</dbReference>
<dbReference type="EMBL" id="WVHT01000001">
    <property type="protein sequence ID" value="MXV49518.1"/>
    <property type="molecule type" value="Genomic_DNA"/>
</dbReference>
<dbReference type="GO" id="GO:1990281">
    <property type="term" value="C:efflux pump complex"/>
    <property type="evidence" value="ECO:0007669"/>
    <property type="project" value="TreeGrafter"/>
</dbReference>
<dbReference type="Pfam" id="PF25989">
    <property type="entry name" value="YknX_C"/>
    <property type="match status" value="1"/>
</dbReference>
<organism evidence="6 7">
    <name type="scientific">Hufsiella arboris</name>
    <dbReference type="NCBI Taxonomy" id="2695275"/>
    <lineage>
        <taxon>Bacteria</taxon>
        <taxon>Pseudomonadati</taxon>
        <taxon>Bacteroidota</taxon>
        <taxon>Sphingobacteriia</taxon>
        <taxon>Sphingobacteriales</taxon>
        <taxon>Sphingobacteriaceae</taxon>
        <taxon>Hufsiella</taxon>
    </lineage>
</organism>
<dbReference type="Pfam" id="PF25973">
    <property type="entry name" value="BSH_CzcB"/>
    <property type="match status" value="1"/>
</dbReference>
<evidence type="ECO:0000256" key="1">
    <source>
        <dbReference type="ARBA" id="ARBA00009477"/>
    </source>
</evidence>
<dbReference type="Pfam" id="PF25954">
    <property type="entry name" value="Beta-barrel_RND_2"/>
    <property type="match status" value="1"/>
</dbReference>
<evidence type="ECO:0000259" key="4">
    <source>
        <dbReference type="Pfam" id="PF25973"/>
    </source>
</evidence>
<evidence type="ECO:0000256" key="2">
    <source>
        <dbReference type="SAM" id="SignalP"/>
    </source>
</evidence>
<dbReference type="Gene3D" id="2.40.30.170">
    <property type="match status" value="1"/>
</dbReference>
<evidence type="ECO:0000259" key="5">
    <source>
        <dbReference type="Pfam" id="PF25989"/>
    </source>
</evidence>
<comment type="similarity">
    <text evidence="1">Belongs to the membrane fusion protein (MFP) (TC 8.A.1) family.</text>
</comment>
<protein>
    <submittedName>
        <fullName evidence="6">Efflux RND transporter periplasmic adaptor subunit</fullName>
    </submittedName>
</protein>
<keyword evidence="7" id="KW-1185">Reference proteome</keyword>
<dbReference type="InterPro" id="IPR058637">
    <property type="entry name" value="YknX-like_C"/>
</dbReference>
<keyword evidence="2" id="KW-0732">Signal</keyword>
<feature type="domain" description="YknX-like C-terminal permuted SH3-like" evidence="5">
    <location>
        <begin position="301"/>
        <end position="365"/>
    </location>
</feature>
<dbReference type="GO" id="GO:0015562">
    <property type="term" value="F:efflux transmembrane transporter activity"/>
    <property type="evidence" value="ECO:0007669"/>
    <property type="project" value="TreeGrafter"/>
</dbReference>
<dbReference type="PANTHER" id="PTHR30469:SF37">
    <property type="entry name" value="RAGD PROTEIN"/>
    <property type="match status" value="1"/>
</dbReference>
<name>A0A7K1Y663_9SPHI</name>
<proteinExistence type="inferred from homology"/>
<dbReference type="Gene3D" id="2.40.420.20">
    <property type="match status" value="1"/>
</dbReference>
<sequence length="373" mass="39898">MNKFAIKNILSILSAAILLQACGSSESKDQEKTDTTQAPVTEVVAVSSGKLASSVKIPGELVAYQQVDLYAKVSSFIKKMKADIGSQVHTGQVLAVLEAPEYTAQLSGAESRLKSQEAIYLASKATYNRLLETSKTPGTVSANDLEVALAKQKSDQAQLDAARAAYREVSDTKNYLQIRAPFDGIITSRNVSAGAYVGPSGKGSEMPVFTLQEQSKLRLAVSVPELYSGELSNKTEVKFTVKSLPGQEFTAKVARLAGALDSKLRSQRIEMDVLNKDKTLLPGMVAEVNIPLQGSIPTFIVPSSAVLNSTTGIYVIRVSGSKAFWVPVKTGTTAEDKTEVYGDLKDGEQLVKTASEEIRDSSEVKNVKPAAGN</sequence>